<keyword evidence="1" id="KW-0472">Membrane</keyword>
<proteinExistence type="predicted"/>
<reference evidence="2 3" key="1">
    <citation type="journal article" date="2014" name="Int. J. Syst. Evol. Microbiol.">
        <title>Phaeodactylibacter xiamenensis gen. nov., sp. nov., a member of the family Saprospiraceae isolated from the marine alga Phaeodactylum tricornutum.</title>
        <authorList>
            <person name="Chen Z.Jr."/>
            <person name="Lei X."/>
            <person name="Lai Q."/>
            <person name="Li Y."/>
            <person name="Zhang B."/>
            <person name="Zhang J."/>
            <person name="Zhang H."/>
            <person name="Yang L."/>
            <person name="Zheng W."/>
            <person name="Tian Y."/>
            <person name="Yu Z."/>
            <person name="Xu H.Jr."/>
            <person name="Zheng T."/>
        </authorList>
    </citation>
    <scope>NUCLEOTIDE SEQUENCE [LARGE SCALE GENOMIC DNA]</scope>
    <source>
        <strain evidence="2 3">KD52</strain>
    </source>
</reference>
<dbReference type="Proteomes" id="UP000029736">
    <property type="component" value="Unassembled WGS sequence"/>
</dbReference>
<organism evidence="2 3">
    <name type="scientific">Phaeodactylibacter xiamenensis</name>
    <dbReference type="NCBI Taxonomy" id="1524460"/>
    <lineage>
        <taxon>Bacteria</taxon>
        <taxon>Pseudomonadati</taxon>
        <taxon>Bacteroidota</taxon>
        <taxon>Saprospiria</taxon>
        <taxon>Saprospirales</taxon>
        <taxon>Haliscomenobacteraceae</taxon>
        <taxon>Phaeodactylibacter</taxon>
    </lineage>
</organism>
<dbReference type="OrthoDB" id="1467772at2"/>
<feature type="transmembrane region" description="Helical" evidence="1">
    <location>
        <begin position="138"/>
        <end position="160"/>
    </location>
</feature>
<comment type="caution">
    <text evidence="2">The sequence shown here is derived from an EMBL/GenBank/DDBJ whole genome shotgun (WGS) entry which is preliminary data.</text>
</comment>
<evidence type="ECO:0000313" key="2">
    <source>
        <dbReference type="EMBL" id="KGE87081.1"/>
    </source>
</evidence>
<feature type="transmembrane region" description="Helical" evidence="1">
    <location>
        <begin position="236"/>
        <end position="255"/>
    </location>
</feature>
<feature type="transmembrane region" description="Helical" evidence="1">
    <location>
        <begin position="262"/>
        <end position="281"/>
    </location>
</feature>
<keyword evidence="3" id="KW-1185">Reference proteome</keyword>
<dbReference type="STRING" id="1524460.IX84_18915"/>
<evidence type="ECO:0000256" key="1">
    <source>
        <dbReference type="SAM" id="Phobius"/>
    </source>
</evidence>
<feature type="transmembrane region" description="Helical" evidence="1">
    <location>
        <begin position="43"/>
        <end position="61"/>
    </location>
</feature>
<keyword evidence="1" id="KW-1133">Transmembrane helix</keyword>
<gene>
    <name evidence="2" type="ORF">IX84_18915</name>
</gene>
<dbReference type="RefSeq" id="WP_044223790.1">
    <property type="nucleotide sequence ID" value="NZ_JBKAGJ010000008.1"/>
</dbReference>
<feature type="transmembrane region" description="Helical" evidence="1">
    <location>
        <begin position="81"/>
        <end position="101"/>
    </location>
</feature>
<keyword evidence="1" id="KW-0812">Transmembrane</keyword>
<dbReference type="EMBL" id="JPOS01000039">
    <property type="protein sequence ID" value="KGE87081.1"/>
    <property type="molecule type" value="Genomic_DNA"/>
</dbReference>
<protein>
    <recommendedName>
        <fullName evidence="4">4-hydroxybenzoate polyprenyltransferase</fullName>
    </recommendedName>
</protein>
<name>A0A098S4U3_9BACT</name>
<dbReference type="AlphaFoldDB" id="A0A098S4U3"/>
<feature type="transmembrane region" description="Helical" evidence="1">
    <location>
        <begin position="107"/>
        <end position="126"/>
    </location>
</feature>
<accession>A0A098S4U3</accession>
<sequence>MRALLIALLDLLLYSNFWIALAAVGMAAQSQLLLLGTGEPTALLGFIFFATLFLYAVHRIIGLRKSKPFTDSGRYAVIARFRNHIVFYAGMAGLCAGLFLLQMPRALIAGLTAPCFLALLYVLPVWKGYRLRDLHYVKIFLIAITWSWITVFLVALELGMAWSTPMYVMLLERAFFVFAITIPFDIRDLDIDAFNKVKTLPAALGVRSSQRLGGLSLGLMLLLAALNYYWDVYTLNDLVAIVVSACLSGLLIFLSDRNRHDYFFTGLVDGMMVLQFLLVALL</sequence>
<evidence type="ECO:0000313" key="3">
    <source>
        <dbReference type="Proteomes" id="UP000029736"/>
    </source>
</evidence>
<evidence type="ECO:0008006" key="4">
    <source>
        <dbReference type="Google" id="ProtNLM"/>
    </source>
</evidence>